<feature type="compositionally biased region" description="Polar residues" evidence="1">
    <location>
        <begin position="11"/>
        <end position="21"/>
    </location>
</feature>
<evidence type="ECO:0000256" key="1">
    <source>
        <dbReference type="SAM" id="MobiDB-lite"/>
    </source>
</evidence>
<gene>
    <name evidence="2" type="ORF">H5410_058876</name>
</gene>
<accession>A0A9J5W1S5</accession>
<keyword evidence="3" id="KW-1185">Reference proteome</keyword>
<organism evidence="2 3">
    <name type="scientific">Solanum commersonii</name>
    <name type="common">Commerson's wild potato</name>
    <name type="synonym">Commerson's nightshade</name>
    <dbReference type="NCBI Taxonomy" id="4109"/>
    <lineage>
        <taxon>Eukaryota</taxon>
        <taxon>Viridiplantae</taxon>
        <taxon>Streptophyta</taxon>
        <taxon>Embryophyta</taxon>
        <taxon>Tracheophyta</taxon>
        <taxon>Spermatophyta</taxon>
        <taxon>Magnoliopsida</taxon>
        <taxon>eudicotyledons</taxon>
        <taxon>Gunneridae</taxon>
        <taxon>Pentapetalae</taxon>
        <taxon>asterids</taxon>
        <taxon>lamiids</taxon>
        <taxon>Solanales</taxon>
        <taxon>Solanaceae</taxon>
        <taxon>Solanoideae</taxon>
        <taxon>Solaneae</taxon>
        <taxon>Solanum</taxon>
    </lineage>
</organism>
<protein>
    <submittedName>
        <fullName evidence="2">Uncharacterized protein</fullName>
    </submittedName>
</protein>
<evidence type="ECO:0000313" key="3">
    <source>
        <dbReference type="Proteomes" id="UP000824120"/>
    </source>
</evidence>
<reference evidence="2 3" key="1">
    <citation type="submission" date="2020-09" db="EMBL/GenBank/DDBJ databases">
        <title>De no assembly of potato wild relative species, Solanum commersonii.</title>
        <authorList>
            <person name="Cho K."/>
        </authorList>
    </citation>
    <scope>NUCLEOTIDE SEQUENCE [LARGE SCALE GENOMIC DNA]</scope>
    <source>
        <strain evidence="2">LZ3.2</strain>
        <tissue evidence="2">Leaf</tissue>
    </source>
</reference>
<dbReference type="AlphaFoldDB" id="A0A9J5W1S5"/>
<sequence>MDPVGPHGQNGPFSRSNKPRSRISTSFLPKIFIDVHLDLSYGASWPSRTKRLIFKVKQASKQSMDFLMIRNSNLIFVKNFHGRPLRP</sequence>
<name>A0A9J5W1S5_SOLCO</name>
<feature type="region of interest" description="Disordered" evidence="1">
    <location>
        <begin position="1"/>
        <end position="21"/>
    </location>
</feature>
<comment type="caution">
    <text evidence="2">The sequence shown here is derived from an EMBL/GenBank/DDBJ whole genome shotgun (WGS) entry which is preliminary data.</text>
</comment>
<dbReference type="EMBL" id="JACXVP010000012">
    <property type="protein sequence ID" value="KAG5569110.1"/>
    <property type="molecule type" value="Genomic_DNA"/>
</dbReference>
<evidence type="ECO:0000313" key="2">
    <source>
        <dbReference type="EMBL" id="KAG5569110.1"/>
    </source>
</evidence>
<proteinExistence type="predicted"/>
<dbReference type="Proteomes" id="UP000824120">
    <property type="component" value="Chromosome 12"/>
</dbReference>